<evidence type="ECO:0000313" key="3">
    <source>
        <dbReference type="Proteomes" id="UP000240883"/>
    </source>
</evidence>
<proteinExistence type="predicted"/>
<dbReference type="AlphaFoldDB" id="A0A2T2NEE8"/>
<dbReference type="PANTHER" id="PTHR24148">
    <property type="entry name" value="ANKYRIN REPEAT DOMAIN-CONTAINING PROTEIN 39 HOMOLOG-RELATED"/>
    <property type="match status" value="1"/>
</dbReference>
<name>A0A2T2NEE8_CORCC</name>
<accession>A0A2T2NEE8</accession>
<evidence type="ECO:0000259" key="1">
    <source>
        <dbReference type="Pfam" id="PF06985"/>
    </source>
</evidence>
<organism evidence="2 3">
    <name type="scientific">Corynespora cassiicola Philippines</name>
    <dbReference type="NCBI Taxonomy" id="1448308"/>
    <lineage>
        <taxon>Eukaryota</taxon>
        <taxon>Fungi</taxon>
        <taxon>Dikarya</taxon>
        <taxon>Ascomycota</taxon>
        <taxon>Pezizomycotina</taxon>
        <taxon>Dothideomycetes</taxon>
        <taxon>Pleosporomycetidae</taxon>
        <taxon>Pleosporales</taxon>
        <taxon>Corynesporascaceae</taxon>
        <taxon>Corynespora</taxon>
    </lineage>
</organism>
<dbReference type="Proteomes" id="UP000240883">
    <property type="component" value="Unassembled WGS sequence"/>
</dbReference>
<dbReference type="InterPro" id="IPR010730">
    <property type="entry name" value="HET"/>
</dbReference>
<dbReference type="STRING" id="1448308.A0A2T2NEE8"/>
<keyword evidence="3" id="KW-1185">Reference proteome</keyword>
<evidence type="ECO:0000313" key="2">
    <source>
        <dbReference type="EMBL" id="PSN63812.1"/>
    </source>
</evidence>
<sequence length="599" mass="69334">MLDRPQPCSLASYNSSTLHSMNLIMKSGYSRSCQLKILKSRPVLEYTALSYVWGDPKITTLVFVNGYKTHVTTNLRDALLQLRENGIKSLWADALCIDQKNKQERGHQVQKMGTIYKSASQVISWLGPGAQDTACAFQKIREFARVQRTFYARYKERKISLNVLHREFYDHYIENDFLCSAEEWESVRRVSNRPYWSRIWVIQEVVLGRRVDILCGREILKLDEFNTFQDFILALRTAFRRRPNLGGQNIPEIIRNDFITGAYPYAAASRFIFLCKKSQDGIGLTEIADVYTKSRRILQSSDEKDRIYGIIGLLKNSYQSSITVDYTISTRSLFTHVMRIMLVNNGPDVLSWRGLASSNSNDYPSWTLDWKSKKKRKHRIRIHALKVENFSFKSVGESIIELEAVMVDRVVKEFYTEELREALETLENEIIQRIGNSPYRLFPSLDVRKAVWRTLLGDRDPDTFKIPADEKWGQRFEDLILKKKRQIISENLVRTYYTVDGSRDSDSSSDGKDLALDSSGFVEEIWRGMLFVTSQGYVGFAQDSVELGDVVYAFRHGRIPFVLRPTEDMFQLVSGSYMYGFKESKFVDDNQSFGKVRLC</sequence>
<dbReference type="OrthoDB" id="3553147at2759"/>
<reference evidence="2 3" key="1">
    <citation type="journal article" date="2018" name="Front. Microbiol.">
        <title>Genome-Wide Analysis of Corynespora cassiicola Leaf Fall Disease Putative Effectors.</title>
        <authorList>
            <person name="Lopez D."/>
            <person name="Ribeiro S."/>
            <person name="Label P."/>
            <person name="Fumanal B."/>
            <person name="Venisse J.S."/>
            <person name="Kohler A."/>
            <person name="de Oliveira R.R."/>
            <person name="Labutti K."/>
            <person name="Lipzen A."/>
            <person name="Lail K."/>
            <person name="Bauer D."/>
            <person name="Ohm R.A."/>
            <person name="Barry K.W."/>
            <person name="Spatafora J."/>
            <person name="Grigoriev I.V."/>
            <person name="Martin F.M."/>
            <person name="Pujade-Renaud V."/>
        </authorList>
    </citation>
    <scope>NUCLEOTIDE SEQUENCE [LARGE SCALE GENOMIC DNA]</scope>
    <source>
        <strain evidence="2 3">Philippines</strain>
    </source>
</reference>
<dbReference type="Pfam" id="PF26639">
    <property type="entry name" value="Het-6_barrel"/>
    <property type="match status" value="1"/>
</dbReference>
<dbReference type="Pfam" id="PF06985">
    <property type="entry name" value="HET"/>
    <property type="match status" value="1"/>
</dbReference>
<feature type="domain" description="Heterokaryon incompatibility" evidence="1">
    <location>
        <begin position="46"/>
        <end position="204"/>
    </location>
</feature>
<gene>
    <name evidence="2" type="ORF">BS50DRAFT_590823</name>
</gene>
<protein>
    <submittedName>
        <fullName evidence="2">HET-domain-containing protein</fullName>
    </submittedName>
</protein>
<dbReference type="PANTHER" id="PTHR24148:SF73">
    <property type="entry name" value="HET DOMAIN PROTEIN (AFU_ORTHOLOGUE AFUA_8G01020)"/>
    <property type="match status" value="1"/>
</dbReference>
<dbReference type="InterPro" id="IPR052895">
    <property type="entry name" value="HetReg/Transcr_Mod"/>
</dbReference>
<dbReference type="EMBL" id="KZ678139">
    <property type="protein sequence ID" value="PSN63812.1"/>
    <property type="molecule type" value="Genomic_DNA"/>
</dbReference>